<sequence length="364" mass="39904">MTLIPTRRRPGPGALTVLAVADSVERVRLSVAMLDRLSWPGTTVGLVVVRTGSTPSPARIREETEGTGQAGLRVPVLTTRQTRRLVRRRRPDAVLLNCSGPLVESLSWSMRSVFRRYRPVVASALPALSVPAVEGEWLHRSRVDLVVAHSHREVAEYRALGEKLGTRGEVGLSSLPLGAREAEQGTGRNRVVYAAHPGTPDTEQGRRHLLLALTELAEKRPDLEVVVHLGREKNASPELMATWHGLLAEGKVGDRAPNFRSGPLADQLNRARGLAAAGSTAVLEALTHRVPALVLTEFGVGPRQGNAVFEDSGLFGTLADVRAARFRRPNRDWGERNHFHPPAHEDWVERLYDLHARALRGELS</sequence>
<accession>A0A840WFK5</accession>
<dbReference type="Proteomes" id="UP000579647">
    <property type="component" value="Unassembled WGS sequence"/>
</dbReference>
<protein>
    <recommendedName>
        <fullName evidence="3">Glycosyltransferase</fullName>
    </recommendedName>
</protein>
<proteinExistence type="predicted"/>
<evidence type="ECO:0000313" key="1">
    <source>
        <dbReference type="EMBL" id="MBB5495012.1"/>
    </source>
</evidence>
<dbReference type="InterPro" id="IPR046561">
    <property type="entry name" value="DUF6716"/>
</dbReference>
<dbReference type="SUPFAM" id="SSF53756">
    <property type="entry name" value="UDP-Glycosyltransferase/glycogen phosphorylase"/>
    <property type="match status" value="1"/>
</dbReference>
<organism evidence="1 2">
    <name type="scientific">Nocardiopsis metallicus</name>
    <dbReference type="NCBI Taxonomy" id="179819"/>
    <lineage>
        <taxon>Bacteria</taxon>
        <taxon>Bacillati</taxon>
        <taxon>Actinomycetota</taxon>
        <taxon>Actinomycetes</taxon>
        <taxon>Streptosporangiales</taxon>
        <taxon>Nocardiopsidaceae</taxon>
        <taxon>Nocardiopsis</taxon>
    </lineage>
</organism>
<comment type="caution">
    <text evidence="1">The sequence shown here is derived from an EMBL/GenBank/DDBJ whole genome shotgun (WGS) entry which is preliminary data.</text>
</comment>
<evidence type="ECO:0008006" key="3">
    <source>
        <dbReference type="Google" id="ProtNLM"/>
    </source>
</evidence>
<dbReference type="AlphaFoldDB" id="A0A840WFK5"/>
<reference evidence="1 2" key="1">
    <citation type="submission" date="2020-08" db="EMBL/GenBank/DDBJ databases">
        <title>Sequencing the genomes of 1000 actinobacteria strains.</title>
        <authorList>
            <person name="Klenk H.-P."/>
        </authorList>
    </citation>
    <scope>NUCLEOTIDE SEQUENCE [LARGE SCALE GENOMIC DNA]</scope>
    <source>
        <strain evidence="1 2">DSM 44598</strain>
    </source>
</reference>
<dbReference type="Pfam" id="PF20471">
    <property type="entry name" value="DUF6716"/>
    <property type="match status" value="1"/>
</dbReference>
<keyword evidence="2" id="KW-1185">Reference proteome</keyword>
<dbReference type="RefSeq" id="WP_184369289.1">
    <property type="nucleotide sequence ID" value="NZ_BAAAKM010000049.1"/>
</dbReference>
<gene>
    <name evidence="1" type="ORF">HNR07_006149</name>
</gene>
<name>A0A840WFK5_9ACTN</name>
<evidence type="ECO:0000313" key="2">
    <source>
        <dbReference type="Proteomes" id="UP000579647"/>
    </source>
</evidence>
<dbReference type="EMBL" id="JACHDO010000001">
    <property type="protein sequence ID" value="MBB5495012.1"/>
    <property type="molecule type" value="Genomic_DNA"/>
</dbReference>